<organism evidence="1 2">
    <name type="scientific">Phormidium pseudopriestleyi FRX01</name>
    <dbReference type="NCBI Taxonomy" id="1759528"/>
    <lineage>
        <taxon>Bacteria</taxon>
        <taxon>Bacillati</taxon>
        <taxon>Cyanobacteriota</taxon>
        <taxon>Cyanophyceae</taxon>
        <taxon>Oscillatoriophycideae</taxon>
        <taxon>Oscillatoriales</taxon>
        <taxon>Oscillatoriaceae</taxon>
        <taxon>Phormidium</taxon>
    </lineage>
</organism>
<comment type="caution">
    <text evidence="1">The sequence shown here is derived from an EMBL/GenBank/DDBJ whole genome shotgun (WGS) entry which is preliminary data.</text>
</comment>
<proteinExistence type="predicted"/>
<reference evidence="1 2" key="1">
    <citation type="submission" date="2021-03" db="EMBL/GenBank/DDBJ databases">
        <title>Metabolic Capacity of the Antarctic Cyanobacterium Phormidium pseudopriestleyi that Sustains Oxygenic Photosynthesis in the Presence of Hydrogen Sulfide.</title>
        <authorList>
            <person name="Lumian J.E."/>
            <person name="Jungblut A.D."/>
            <person name="Dillon M.L."/>
            <person name="Hawes I."/>
            <person name="Doran P.T."/>
            <person name="Mackey T.J."/>
            <person name="Dick G.J."/>
            <person name="Grettenberger C.L."/>
            <person name="Sumner D.Y."/>
        </authorList>
    </citation>
    <scope>NUCLEOTIDE SEQUENCE [LARGE SCALE GENOMIC DNA]</scope>
    <source>
        <strain evidence="1 2">FRX01</strain>
    </source>
</reference>
<keyword evidence="2" id="KW-1185">Reference proteome</keyword>
<dbReference type="EMBL" id="JAFLQW010000408">
    <property type="protein sequence ID" value="MBO0350455.1"/>
    <property type="molecule type" value="Genomic_DNA"/>
</dbReference>
<dbReference type="Proteomes" id="UP000664844">
    <property type="component" value="Unassembled WGS sequence"/>
</dbReference>
<protein>
    <submittedName>
        <fullName evidence="1">Uncharacterized protein</fullName>
    </submittedName>
</protein>
<name>A0ABS3FTK6_9CYAN</name>
<evidence type="ECO:0000313" key="2">
    <source>
        <dbReference type="Proteomes" id="UP000664844"/>
    </source>
</evidence>
<accession>A0ABS3FTK6</accession>
<sequence>METLIESTKRFEKDLNKLDSLDKNLVIEAINNCVISVEKKGIYSSPKLVGLKIPSHVQGYESSLYMLRVTQKKRVILSIDEDPIFGQIIFTLFRVFTVDKIQENINGFVESMYQDLREESEEAQLIT</sequence>
<gene>
    <name evidence="1" type="ORF">J0895_15400</name>
</gene>
<evidence type="ECO:0000313" key="1">
    <source>
        <dbReference type="EMBL" id="MBO0350455.1"/>
    </source>
</evidence>
<dbReference type="RefSeq" id="WP_207088930.1">
    <property type="nucleotide sequence ID" value="NZ_JAFLQW010000408.1"/>
</dbReference>